<dbReference type="InterPro" id="IPR018551">
    <property type="entry name" value="DUF2007"/>
</dbReference>
<keyword evidence="1" id="KW-1133">Transmembrane helix</keyword>
<dbReference type="Gene3D" id="3.30.70.790">
    <property type="entry name" value="UreE, C-terminal domain"/>
    <property type="match status" value="1"/>
</dbReference>
<protein>
    <submittedName>
        <fullName evidence="3">DUF2007 domain-containing protein</fullName>
    </submittedName>
</protein>
<feature type="domain" description="DUF2007" evidence="2">
    <location>
        <begin position="1"/>
        <end position="68"/>
    </location>
</feature>
<accession>A0ABW5E5K0</accession>
<keyword evidence="1" id="KW-0472">Membrane</keyword>
<evidence type="ECO:0000313" key="3">
    <source>
        <dbReference type="EMBL" id="MFD2277333.1"/>
    </source>
</evidence>
<dbReference type="RefSeq" id="WP_377093882.1">
    <property type="nucleotide sequence ID" value="NZ_JBHSJM010000001.1"/>
</dbReference>
<feature type="transmembrane region" description="Helical" evidence="1">
    <location>
        <begin position="90"/>
        <end position="115"/>
    </location>
</feature>
<evidence type="ECO:0000313" key="4">
    <source>
        <dbReference type="Proteomes" id="UP001597297"/>
    </source>
</evidence>
<proteinExistence type="predicted"/>
<dbReference type="EMBL" id="JBHUJC010000041">
    <property type="protein sequence ID" value="MFD2277333.1"/>
    <property type="molecule type" value="Genomic_DNA"/>
</dbReference>
<evidence type="ECO:0000256" key="1">
    <source>
        <dbReference type="SAM" id="Phobius"/>
    </source>
</evidence>
<gene>
    <name evidence="3" type="ORF">ACFSQZ_12705</name>
</gene>
<sequence length="116" mass="13511">MRKVYEDQDMTMVGYYRTVLEEDGIQTLVKNEYAQLAAGEVPFTQVYPEIWVQNDEDYERSVELIRSLRDENGDEERGAVNYKRPIGMQLVIWMGTFVVVALLVWAFCGFVQFLVS</sequence>
<name>A0ABW5E5K0_9BACT</name>
<dbReference type="Pfam" id="PF09413">
    <property type="entry name" value="DUF2007"/>
    <property type="match status" value="1"/>
</dbReference>
<evidence type="ECO:0000259" key="2">
    <source>
        <dbReference type="Pfam" id="PF09413"/>
    </source>
</evidence>
<organism evidence="3 4">
    <name type="scientific">Rubritalea spongiae</name>
    <dbReference type="NCBI Taxonomy" id="430797"/>
    <lineage>
        <taxon>Bacteria</taxon>
        <taxon>Pseudomonadati</taxon>
        <taxon>Verrucomicrobiota</taxon>
        <taxon>Verrucomicrobiia</taxon>
        <taxon>Verrucomicrobiales</taxon>
        <taxon>Rubritaleaceae</taxon>
        <taxon>Rubritalea</taxon>
    </lineage>
</organism>
<comment type="caution">
    <text evidence="3">The sequence shown here is derived from an EMBL/GenBank/DDBJ whole genome shotgun (WGS) entry which is preliminary data.</text>
</comment>
<keyword evidence="4" id="KW-1185">Reference proteome</keyword>
<reference evidence="4" key="1">
    <citation type="journal article" date="2019" name="Int. J. Syst. Evol. Microbiol.">
        <title>The Global Catalogue of Microorganisms (GCM) 10K type strain sequencing project: providing services to taxonomists for standard genome sequencing and annotation.</title>
        <authorList>
            <consortium name="The Broad Institute Genomics Platform"/>
            <consortium name="The Broad Institute Genome Sequencing Center for Infectious Disease"/>
            <person name="Wu L."/>
            <person name="Ma J."/>
        </authorList>
    </citation>
    <scope>NUCLEOTIDE SEQUENCE [LARGE SCALE GENOMIC DNA]</scope>
    <source>
        <strain evidence="4">JCM 16545</strain>
    </source>
</reference>
<keyword evidence="1" id="KW-0812">Transmembrane</keyword>
<dbReference type="Proteomes" id="UP001597297">
    <property type="component" value="Unassembled WGS sequence"/>
</dbReference>